<dbReference type="Proteomes" id="UP001597387">
    <property type="component" value="Unassembled WGS sequence"/>
</dbReference>
<dbReference type="InterPro" id="IPR050641">
    <property type="entry name" value="RIFMO-like"/>
</dbReference>
<dbReference type="PRINTS" id="PR00420">
    <property type="entry name" value="RNGMNOXGNASE"/>
</dbReference>
<dbReference type="InterPro" id="IPR002938">
    <property type="entry name" value="FAD-bd"/>
</dbReference>
<keyword evidence="2" id="KW-0285">Flavoprotein</keyword>
<keyword evidence="5" id="KW-0560">Oxidoreductase</keyword>
<dbReference type="GO" id="GO:0004497">
    <property type="term" value="F:monooxygenase activity"/>
    <property type="evidence" value="ECO:0007669"/>
    <property type="project" value="UniProtKB-KW"/>
</dbReference>
<dbReference type="PANTHER" id="PTHR43004:SF19">
    <property type="entry name" value="BINDING MONOOXYGENASE, PUTATIVE (JCVI)-RELATED"/>
    <property type="match status" value="1"/>
</dbReference>
<dbReference type="PANTHER" id="PTHR43004">
    <property type="entry name" value="TRK SYSTEM POTASSIUM UPTAKE PROTEIN"/>
    <property type="match status" value="1"/>
</dbReference>
<gene>
    <name evidence="5" type="ORF">ACFSJU_03120</name>
</gene>
<keyword evidence="6" id="KW-1185">Reference proteome</keyword>
<dbReference type="Gene3D" id="3.30.70.2450">
    <property type="match status" value="1"/>
</dbReference>
<dbReference type="EMBL" id="JBHUHZ010000001">
    <property type="protein sequence ID" value="MFD2161365.1"/>
    <property type="molecule type" value="Genomic_DNA"/>
</dbReference>
<evidence type="ECO:0000259" key="4">
    <source>
        <dbReference type="Pfam" id="PF01494"/>
    </source>
</evidence>
<keyword evidence="5" id="KW-0503">Monooxygenase</keyword>
<dbReference type="RefSeq" id="WP_255899519.1">
    <property type="nucleotide sequence ID" value="NZ_JAFMZO010000001.1"/>
</dbReference>
<dbReference type="SUPFAM" id="SSF51905">
    <property type="entry name" value="FAD/NAD(P)-binding domain"/>
    <property type="match status" value="1"/>
</dbReference>
<protein>
    <submittedName>
        <fullName evidence="5">FAD-dependent monooxygenase</fullName>
    </submittedName>
</protein>
<dbReference type="Pfam" id="PF01494">
    <property type="entry name" value="FAD_binding_3"/>
    <property type="match status" value="1"/>
</dbReference>
<feature type="domain" description="FAD-binding" evidence="4">
    <location>
        <begin position="9"/>
        <end position="345"/>
    </location>
</feature>
<evidence type="ECO:0000256" key="2">
    <source>
        <dbReference type="ARBA" id="ARBA00022630"/>
    </source>
</evidence>
<organism evidence="5 6">
    <name type="scientific">Paradesertivirga mongoliensis</name>
    <dbReference type="NCBI Taxonomy" id="2100740"/>
    <lineage>
        <taxon>Bacteria</taxon>
        <taxon>Pseudomonadati</taxon>
        <taxon>Bacteroidota</taxon>
        <taxon>Sphingobacteriia</taxon>
        <taxon>Sphingobacteriales</taxon>
        <taxon>Sphingobacteriaceae</taxon>
        <taxon>Paradesertivirga</taxon>
    </lineage>
</organism>
<comment type="caution">
    <text evidence="5">The sequence shown here is derived from an EMBL/GenBank/DDBJ whole genome shotgun (WGS) entry which is preliminary data.</text>
</comment>
<evidence type="ECO:0000256" key="3">
    <source>
        <dbReference type="ARBA" id="ARBA00022827"/>
    </source>
</evidence>
<reference evidence="6" key="1">
    <citation type="journal article" date="2019" name="Int. J. Syst. Evol. Microbiol.">
        <title>The Global Catalogue of Microorganisms (GCM) 10K type strain sequencing project: providing services to taxonomists for standard genome sequencing and annotation.</title>
        <authorList>
            <consortium name="The Broad Institute Genomics Platform"/>
            <consortium name="The Broad Institute Genome Sequencing Center for Infectious Disease"/>
            <person name="Wu L."/>
            <person name="Ma J."/>
        </authorList>
    </citation>
    <scope>NUCLEOTIDE SEQUENCE [LARGE SCALE GENOMIC DNA]</scope>
    <source>
        <strain evidence="6">KCTC 42217</strain>
    </source>
</reference>
<sequence>MNNLPAHSPVIIVGAGPSGLMMAAQLLRFGIQPVIIEAKTALNTESRALAVQARSLEIFRQMGLDKVALDQGNVAKGLELYQDTERIADIELSSLGEGISFFPFALILEQSKTERILVDYLTGNACPIYWDTQVLGLYQTDKVVSVKVKRSAGEEIISCDWLIGADGAGSKVRKSLNISFSGGTYENKFFLADMKIAGEKSTDYIRVFLKDKGFTGIFPMKDSSYRFIGTIPAALQAKPDISFDDLRPYLTYDLGFSLEGDRCNWFSTYQLHHRMAEKFRNQRCFLIGDAAHIHSPAGGQGMNTGLQDAYNLAWKLAGVIKNRYPDSILNTYAEERMPVAKTLLKTTDRLFGIGIGQTWLIRKLRRWFLPLILNRIRKTERISRQLFGVISQTGISYRNGSLSVHHGGSKAVRAGDRLPFIKFFDEKLKQETDLHAWCAQTGFTLIVIGNLGQRDILAIAKWIKLSYPLDLNFFYLPYSERNQPLFDCFEMNETSKKAIVVRPDMHIGYINDVVDVELLAGYFQEIVRWK</sequence>
<evidence type="ECO:0000313" key="6">
    <source>
        <dbReference type="Proteomes" id="UP001597387"/>
    </source>
</evidence>
<keyword evidence="3" id="KW-0274">FAD</keyword>
<dbReference type="Gene3D" id="3.50.50.60">
    <property type="entry name" value="FAD/NAD(P)-binding domain"/>
    <property type="match status" value="1"/>
</dbReference>
<evidence type="ECO:0000256" key="1">
    <source>
        <dbReference type="ARBA" id="ARBA00001974"/>
    </source>
</evidence>
<evidence type="ECO:0000313" key="5">
    <source>
        <dbReference type="EMBL" id="MFD2161365.1"/>
    </source>
</evidence>
<proteinExistence type="predicted"/>
<name>A0ABW4ZI07_9SPHI</name>
<accession>A0ABW4ZI07</accession>
<comment type="cofactor">
    <cofactor evidence="1">
        <name>FAD</name>
        <dbReference type="ChEBI" id="CHEBI:57692"/>
    </cofactor>
</comment>
<dbReference type="InterPro" id="IPR036188">
    <property type="entry name" value="FAD/NAD-bd_sf"/>
</dbReference>